<dbReference type="Proteomes" id="UP000054560">
    <property type="component" value="Unassembled WGS sequence"/>
</dbReference>
<name>A0A0L0F1L9_9EUKA</name>
<keyword evidence="2" id="KW-1185">Reference proteome</keyword>
<dbReference type="EMBL" id="KQ252336">
    <property type="protein sequence ID" value="KNC70048.1"/>
    <property type="molecule type" value="Genomic_DNA"/>
</dbReference>
<proteinExistence type="predicted"/>
<protein>
    <submittedName>
        <fullName evidence="1">Uncharacterized protein</fullName>
    </submittedName>
</protein>
<dbReference type="GeneID" id="25917934"/>
<feature type="non-terminal residue" evidence="1">
    <location>
        <position position="1"/>
    </location>
</feature>
<reference evidence="1 2" key="1">
    <citation type="submission" date="2011-02" db="EMBL/GenBank/DDBJ databases">
        <title>The Genome Sequence of Sphaeroforma arctica JP610.</title>
        <authorList>
            <consortium name="The Broad Institute Genome Sequencing Platform"/>
            <person name="Russ C."/>
            <person name="Cuomo C."/>
            <person name="Young S.K."/>
            <person name="Zeng Q."/>
            <person name="Gargeya S."/>
            <person name="Alvarado L."/>
            <person name="Berlin A."/>
            <person name="Chapman S.B."/>
            <person name="Chen Z."/>
            <person name="Freedman E."/>
            <person name="Gellesch M."/>
            <person name="Goldberg J."/>
            <person name="Griggs A."/>
            <person name="Gujja S."/>
            <person name="Heilman E."/>
            <person name="Heiman D."/>
            <person name="Howarth C."/>
            <person name="Mehta T."/>
            <person name="Neiman D."/>
            <person name="Pearson M."/>
            <person name="Roberts A."/>
            <person name="Saif S."/>
            <person name="Shea T."/>
            <person name="Shenoy N."/>
            <person name="Sisk P."/>
            <person name="Stolte C."/>
            <person name="Sykes S."/>
            <person name="White J."/>
            <person name="Yandava C."/>
            <person name="Burger G."/>
            <person name="Gray M.W."/>
            <person name="Holland P.W.H."/>
            <person name="King N."/>
            <person name="Lang F.B.F."/>
            <person name="Roger A.J."/>
            <person name="Ruiz-Trillo I."/>
            <person name="Haas B."/>
            <person name="Nusbaum C."/>
            <person name="Birren B."/>
        </authorList>
    </citation>
    <scope>NUCLEOTIDE SEQUENCE [LARGE SCALE GENOMIC DNA]</scope>
    <source>
        <strain evidence="1 2">JP610</strain>
    </source>
</reference>
<dbReference type="RefSeq" id="XP_014143950.1">
    <property type="nucleotide sequence ID" value="XM_014288475.1"/>
</dbReference>
<evidence type="ECO:0000313" key="2">
    <source>
        <dbReference type="Proteomes" id="UP000054560"/>
    </source>
</evidence>
<accession>A0A0L0F1L9</accession>
<sequence length="49" mass="5699">KNSLPGGYRNMVIYPRDMSVRVVYYDDADEQITYTDYEKLEGKPAPVLK</sequence>
<dbReference type="AlphaFoldDB" id="A0A0L0F1L9"/>
<evidence type="ECO:0000313" key="1">
    <source>
        <dbReference type="EMBL" id="KNC70048.1"/>
    </source>
</evidence>
<organism evidence="1 2">
    <name type="scientific">Sphaeroforma arctica JP610</name>
    <dbReference type="NCBI Taxonomy" id="667725"/>
    <lineage>
        <taxon>Eukaryota</taxon>
        <taxon>Ichthyosporea</taxon>
        <taxon>Ichthyophonida</taxon>
        <taxon>Sphaeroforma</taxon>
    </lineage>
</organism>
<gene>
    <name evidence="1" type="ORF">SARC_17430</name>
</gene>